<evidence type="ECO:0000313" key="3">
    <source>
        <dbReference type="Proteomes" id="UP000037460"/>
    </source>
</evidence>
<dbReference type="Proteomes" id="UP000037460">
    <property type="component" value="Unassembled WGS sequence"/>
</dbReference>
<evidence type="ECO:0000256" key="1">
    <source>
        <dbReference type="SAM" id="MobiDB-lite"/>
    </source>
</evidence>
<dbReference type="EMBL" id="JWZX01000108">
    <property type="protein sequence ID" value="KOO53697.1"/>
    <property type="molecule type" value="Genomic_DNA"/>
</dbReference>
<organism evidence="2 3">
    <name type="scientific">Chrysochromulina tobinii</name>
    <dbReference type="NCBI Taxonomy" id="1460289"/>
    <lineage>
        <taxon>Eukaryota</taxon>
        <taxon>Haptista</taxon>
        <taxon>Haptophyta</taxon>
        <taxon>Prymnesiophyceae</taxon>
        <taxon>Prymnesiales</taxon>
        <taxon>Chrysochromulinaceae</taxon>
        <taxon>Chrysochromulina</taxon>
    </lineage>
</organism>
<reference evidence="3" key="1">
    <citation type="journal article" date="2015" name="PLoS Genet.">
        <title>Genome Sequence and Transcriptome Analyses of Chrysochromulina tobin: Metabolic Tools for Enhanced Algal Fitness in the Prominent Order Prymnesiales (Haptophyceae).</title>
        <authorList>
            <person name="Hovde B.T."/>
            <person name="Deodato C.R."/>
            <person name="Hunsperger H.M."/>
            <person name="Ryken S.A."/>
            <person name="Yost W."/>
            <person name="Jha R.K."/>
            <person name="Patterson J."/>
            <person name="Monnat R.J. Jr."/>
            <person name="Barlow S.B."/>
            <person name="Starkenburg S.R."/>
            <person name="Cattolico R.A."/>
        </authorList>
    </citation>
    <scope>NUCLEOTIDE SEQUENCE</scope>
    <source>
        <strain evidence="3">CCMP291</strain>
    </source>
</reference>
<keyword evidence="3" id="KW-1185">Reference proteome</keyword>
<feature type="compositionally biased region" description="Acidic residues" evidence="1">
    <location>
        <begin position="155"/>
        <end position="170"/>
    </location>
</feature>
<name>A0A0M0LS14_9EUKA</name>
<accession>A0A0M0LS14</accession>
<gene>
    <name evidence="2" type="ORF">Ctob_014562</name>
</gene>
<feature type="compositionally biased region" description="Basic and acidic residues" evidence="1">
    <location>
        <begin position="145"/>
        <end position="154"/>
    </location>
</feature>
<sequence>MPPGRGRGRHLPINYPDGLTCKLAPTDPYPHMDPEKLPVPPVMTTTDRELLALRRSLLGMPATLSFRVRNAPASVGLRYSDGLLDPVPTPFDQTKEFTMTRNTHFPQELQPVKSKSGGRKRGAAAALPAAVERKRLHKTGAVGQRLDEMAKHEDEGDGNESDEDEDLYEAEDWHFNQDDGMDDDFDDGGDDGGGDTY</sequence>
<protein>
    <recommendedName>
        <fullName evidence="4">DNA-directed RNA polymerase III subunit</fullName>
    </recommendedName>
</protein>
<feature type="region of interest" description="Disordered" evidence="1">
    <location>
        <begin position="108"/>
        <end position="197"/>
    </location>
</feature>
<dbReference type="AlphaFoldDB" id="A0A0M0LS14"/>
<proteinExistence type="predicted"/>
<evidence type="ECO:0000313" key="2">
    <source>
        <dbReference type="EMBL" id="KOO53697.1"/>
    </source>
</evidence>
<comment type="caution">
    <text evidence="2">The sequence shown here is derived from an EMBL/GenBank/DDBJ whole genome shotgun (WGS) entry which is preliminary data.</text>
</comment>
<feature type="compositionally biased region" description="Acidic residues" evidence="1">
    <location>
        <begin position="179"/>
        <end position="197"/>
    </location>
</feature>
<evidence type="ECO:0008006" key="4">
    <source>
        <dbReference type="Google" id="ProtNLM"/>
    </source>
</evidence>